<keyword evidence="6 12" id="KW-0378">Hydrolase</keyword>
<comment type="catalytic activity">
    <reaction evidence="12">
        <text>(6R)-5,10-methenyltetrahydrofolate + H2O = (6R)-10-formyltetrahydrofolate + H(+)</text>
        <dbReference type="Rhea" id="RHEA:23700"/>
        <dbReference type="ChEBI" id="CHEBI:15377"/>
        <dbReference type="ChEBI" id="CHEBI:15378"/>
        <dbReference type="ChEBI" id="CHEBI:57455"/>
        <dbReference type="ChEBI" id="CHEBI:195366"/>
        <dbReference type="EC" id="3.5.4.9"/>
    </reaction>
</comment>
<dbReference type="InterPro" id="IPR046346">
    <property type="entry name" value="Aminoacid_DH-like_N_sf"/>
</dbReference>
<keyword evidence="10 12" id="KW-0486">Methionine biosynthesis</keyword>
<evidence type="ECO:0000259" key="13">
    <source>
        <dbReference type="Pfam" id="PF00763"/>
    </source>
</evidence>
<dbReference type="EMBL" id="QFDM01000002">
    <property type="protein sequence ID" value="MCM2466335.1"/>
    <property type="molecule type" value="Genomic_DNA"/>
</dbReference>
<protein>
    <recommendedName>
        <fullName evidence="12">Bifunctional protein FolD</fullName>
    </recommendedName>
    <domain>
        <recommendedName>
            <fullName evidence="12">Methylenetetrahydrofolate dehydrogenase</fullName>
            <ecNumber evidence="12">1.5.1.5</ecNumber>
        </recommendedName>
    </domain>
    <domain>
        <recommendedName>
            <fullName evidence="12">Methenyltetrahydrofolate cyclohydrolase</fullName>
            <ecNumber evidence="12">3.5.4.9</ecNumber>
        </recommendedName>
    </domain>
</protein>
<dbReference type="RefSeq" id="WP_250987593.1">
    <property type="nucleotide sequence ID" value="NZ_QFDM01000002.1"/>
</dbReference>
<dbReference type="PANTHER" id="PTHR48099">
    <property type="entry name" value="C-1-TETRAHYDROFOLATE SYNTHASE, CYTOPLASMIC-RELATED"/>
    <property type="match status" value="1"/>
</dbReference>
<sequence length="283" mass="30473">MILDGKAVSEKRLELLKEKIEESGLYPRLATVIVGEDPGSKLYVRMKHRACERVGIGSVGIELPEDASTERVLEAVTRLNNDPDINGILVQLPLPSRIDTTRIIDAVAPEKDVDGFHPYNLGRLLAGTPVFAPCTPQGIMTIFGEYGIPTEGRRAVVVGRSIDVGRPMAVLLLNADATVTVCHSKTRNLEAEMRNADILVSAVGRAKFVGPEMVKEGATVIDVGINYDEQGKLCGDVDFEAVRGHAGAITPVPGGVGPMTIATLMENTFRAANLRTCFNNTVR</sequence>
<evidence type="ECO:0000256" key="4">
    <source>
        <dbReference type="ARBA" id="ARBA00022605"/>
    </source>
</evidence>
<dbReference type="GO" id="GO:0009086">
    <property type="term" value="P:methionine biosynthetic process"/>
    <property type="evidence" value="ECO:0007669"/>
    <property type="project" value="UniProtKB-KW"/>
</dbReference>
<comment type="subunit">
    <text evidence="2 12">Homodimer.</text>
</comment>
<keyword evidence="9 12" id="KW-0368">Histidine biosynthesis</keyword>
<evidence type="ECO:0000259" key="14">
    <source>
        <dbReference type="Pfam" id="PF02882"/>
    </source>
</evidence>
<comment type="similarity">
    <text evidence="12">Belongs to the tetrahydrofolate dehydrogenase/cyclohydrolase family.</text>
</comment>
<dbReference type="Gene3D" id="3.40.50.720">
    <property type="entry name" value="NAD(P)-binding Rossmann-like Domain"/>
    <property type="match status" value="1"/>
</dbReference>
<evidence type="ECO:0000256" key="8">
    <source>
        <dbReference type="ARBA" id="ARBA00023002"/>
    </source>
</evidence>
<comment type="caution">
    <text evidence="12">Lacks conserved residue(s) required for the propagation of feature annotation.</text>
</comment>
<dbReference type="FunFam" id="3.40.50.720:FF:000094">
    <property type="entry name" value="Bifunctional protein FolD"/>
    <property type="match status" value="1"/>
</dbReference>
<dbReference type="AlphaFoldDB" id="A0ABD4TDM5"/>
<dbReference type="InterPro" id="IPR000672">
    <property type="entry name" value="THF_DH/CycHdrlase"/>
</dbReference>
<feature type="domain" description="Tetrahydrofolate dehydrogenase/cyclohydrolase catalytic" evidence="13">
    <location>
        <begin position="3"/>
        <end position="114"/>
    </location>
</feature>
<reference evidence="15 16" key="1">
    <citation type="submission" date="2018-05" db="EMBL/GenBank/DDBJ databases">
        <title>Isolation and characterization of genus Methanoculleus species and their viruses from deep sea marine sediment offshore southwestern Taiwan.</title>
        <authorList>
            <person name="Wei W.-H."/>
            <person name="Chen W.-C."/>
            <person name="Lai M.-C."/>
            <person name="Chen S.-C."/>
        </authorList>
    </citation>
    <scope>NUCLEOTIDE SEQUENCE [LARGE SCALE GENOMIC DNA]</scope>
    <source>
        <strain evidence="15 16">CWC-02</strain>
    </source>
</reference>
<keyword evidence="7 12" id="KW-0521">NADP</keyword>
<dbReference type="NCBIfam" id="NF010783">
    <property type="entry name" value="PRK14186.1"/>
    <property type="match status" value="1"/>
</dbReference>
<evidence type="ECO:0000256" key="6">
    <source>
        <dbReference type="ARBA" id="ARBA00022801"/>
    </source>
</evidence>
<dbReference type="GO" id="GO:0000105">
    <property type="term" value="P:L-histidine biosynthetic process"/>
    <property type="evidence" value="ECO:0007669"/>
    <property type="project" value="UniProtKB-KW"/>
</dbReference>
<feature type="domain" description="Tetrahydrofolate dehydrogenase/cyclohydrolase NAD(P)-binding" evidence="14">
    <location>
        <begin position="133"/>
        <end position="273"/>
    </location>
</feature>
<dbReference type="InterPro" id="IPR036291">
    <property type="entry name" value="NAD(P)-bd_dom_sf"/>
</dbReference>
<keyword evidence="3 12" id="KW-0554">One-carbon metabolism</keyword>
<dbReference type="InterPro" id="IPR020631">
    <property type="entry name" value="THF_DH/CycHdrlase_NAD-bd_dom"/>
</dbReference>
<evidence type="ECO:0000256" key="1">
    <source>
        <dbReference type="ARBA" id="ARBA00004777"/>
    </source>
</evidence>
<dbReference type="PANTHER" id="PTHR48099:SF5">
    <property type="entry name" value="C-1-TETRAHYDROFOLATE SYNTHASE, CYTOPLASMIC"/>
    <property type="match status" value="1"/>
</dbReference>
<dbReference type="HAMAP" id="MF_01576">
    <property type="entry name" value="THF_DHG_CYH"/>
    <property type="match status" value="1"/>
</dbReference>
<feature type="binding site" evidence="12">
    <location>
        <position position="225"/>
    </location>
    <ligand>
        <name>NADP(+)</name>
        <dbReference type="ChEBI" id="CHEBI:58349"/>
    </ligand>
</feature>
<evidence type="ECO:0000256" key="9">
    <source>
        <dbReference type="ARBA" id="ARBA00023102"/>
    </source>
</evidence>
<dbReference type="CDD" id="cd01080">
    <property type="entry name" value="NAD_bind_m-THF_DH_Cyclohyd"/>
    <property type="match status" value="1"/>
</dbReference>
<feature type="binding site" evidence="12">
    <location>
        <begin position="159"/>
        <end position="161"/>
    </location>
    <ligand>
        <name>NADP(+)</name>
        <dbReference type="ChEBI" id="CHEBI:58349"/>
    </ligand>
</feature>
<dbReference type="InterPro" id="IPR020867">
    <property type="entry name" value="THF_DH/CycHdrlase_CS"/>
</dbReference>
<evidence type="ECO:0000313" key="16">
    <source>
        <dbReference type="Proteomes" id="UP001523230"/>
    </source>
</evidence>
<evidence type="ECO:0000256" key="11">
    <source>
        <dbReference type="ARBA" id="ARBA00023268"/>
    </source>
</evidence>
<dbReference type="SUPFAM" id="SSF53223">
    <property type="entry name" value="Aminoacid dehydrogenase-like, N-terminal domain"/>
    <property type="match status" value="1"/>
</dbReference>
<keyword evidence="5 12" id="KW-0658">Purine biosynthesis</keyword>
<proteinExistence type="inferred from homology"/>
<evidence type="ECO:0000256" key="7">
    <source>
        <dbReference type="ARBA" id="ARBA00022857"/>
    </source>
</evidence>
<dbReference type="GO" id="GO:0004477">
    <property type="term" value="F:methenyltetrahydrofolate cyclohydrolase activity"/>
    <property type="evidence" value="ECO:0007669"/>
    <property type="project" value="UniProtKB-UniRule"/>
</dbReference>
<evidence type="ECO:0000313" key="15">
    <source>
        <dbReference type="EMBL" id="MCM2466335.1"/>
    </source>
</evidence>
<comment type="caution">
    <text evidence="15">The sequence shown here is derived from an EMBL/GenBank/DDBJ whole genome shotgun (WGS) entry which is preliminary data.</text>
</comment>
<dbReference type="InterPro" id="IPR020630">
    <property type="entry name" value="THF_DH/CycHdrlase_cat_dom"/>
</dbReference>
<keyword evidence="16" id="KW-1185">Reference proteome</keyword>
<organism evidence="15 16">
    <name type="scientific">Methanoculleus oceani</name>
    <dbReference type="NCBI Taxonomy" id="2184756"/>
    <lineage>
        <taxon>Archaea</taxon>
        <taxon>Methanobacteriati</taxon>
        <taxon>Methanobacteriota</taxon>
        <taxon>Stenosarchaea group</taxon>
        <taxon>Methanomicrobia</taxon>
        <taxon>Methanomicrobiales</taxon>
        <taxon>Methanomicrobiaceae</taxon>
        <taxon>Methanoculleus</taxon>
    </lineage>
</organism>
<dbReference type="Proteomes" id="UP001523230">
    <property type="component" value="Unassembled WGS sequence"/>
</dbReference>
<dbReference type="GO" id="GO:0004488">
    <property type="term" value="F:methylenetetrahydrofolate dehydrogenase (NADP+) activity"/>
    <property type="evidence" value="ECO:0007669"/>
    <property type="project" value="UniProtKB-UniRule"/>
</dbReference>
<gene>
    <name evidence="12" type="primary">folD</name>
    <name evidence="15" type="ORF">DIC75_08440</name>
</gene>
<keyword evidence="4 12" id="KW-0028">Amino-acid biosynthesis</keyword>
<dbReference type="NCBIfam" id="NF010775">
    <property type="entry name" value="PRK14178.1"/>
    <property type="match status" value="1"/>
</dbReference>
<dbReference type="GO" id="GO:0035999">
    <property type="term" value="P:tetrahydrofolate interconversion"/>
    <property type="evidence" value="ECO:0007669"/>
    <property type="project" value="UniProtKB-UniRule"/>
</dbReference>
<comment type="function">
    <text evidence="12">Catalyzes the oxidation of 5,10-methylenetetrahydrofolate to 5,10-methenyltetrahydrofolate and then the hydrolysis of 5,10-methenyltetrahydrofolate to 10-formyltetrahydrofolate.</text>
</comment>
<dbReference type="Gene3D" id="3.40.50.10860">
    <property type="entry name" value="Leucine Dehydrogenase, chain A, domain 1"/>
    <property type="match status" value="1"/>
</dbReference>
<dbReference type="EC" id="3.5.4.9" evidence="12"/>
<dbReference type="Pfam" id="PF02882">
    <property type="entry name" value="THF_DHG_CYH_C"/>
    <property type="match status" value="1"/>
</dbReference>
<accession>A0ABD4TDM5</accession>
<dbReference type="PRINTS" id="PR00085">
    <property type="entry name" value="THFDHDRGNASE"/>
</dbReference>
<dbReference type="PROSITE" id="PS00767">
    <property type="entry name" value="THF_DHG_CYH_2"/>
    <property type="match status" value="1"/>
</dbReference>
<evidence type="ECO:0000256" key="5">
    <source>
        <dbReference type="ARBA" id="ARBA00022755"/>
    </source>
</evidence>
<comment type="catalytic activity">
    <reaction evidence="12">
        <text>(6R)-5,10-methylene-5,6,7,8-tetrahydrofolate + NADP(+) = (6R)-5,10-methenyltetrahydrofolate + NADPH</text>
        <dbReference type="Rhea" id="RHEA:22812"/>
        <dbReference type="ChEBI" id="CHEBI:15636"/>
        <dbReference type="ChEBI" id="CHEBI:57455"/>
        <dbReference type="ChEBI" id="CHEBI:57783"/>
        <dbReference type="ChEBI" id="CHEBI:58349"/>
        <dbReference type="EC" id="1.5.1.5"/>
    </reaction>
</comment>
<comment type="pathway">
    <text evidence="1 12">One-carbon metabolism; tetrahydrofolate interconversion.</text>
</comment>
<name>A0ABD4TDM5_9EURY</name>
<evidence type="ECO:0000256" key="2">
    <source>
        <dbReference type="ARBA" id="ARBA00011738"/>
    </source>
</evidence>
<evidence type="ECO:0000256" key="10">
    <source>
        <dbReference type="ARBA" id="ARBA00023167"/>
    </source>
</evidence>
<keyword evidence="8 12" id="KW-0560">Oxidoreductase</keyword>
<keyword evidence="11 12" id="KW-0511">Multifunctional enzyme</keyword>
<evidence type="ECO:0000256" key="3">
    <source>
        <dbReference type="ARBA" id="ARBA00022563"/>
    </source>
</evidence>
<evidence type="ECO:0000256" key="12">
    <source>
        <dbReference type="HAMAP-Rule" id="MF_01576"/>
    </source>
</evidence>
<dbReference type="Pfam" id="PF00763">
    <property type="entry name" value="THF_DHG_CYH"/>
    <property type="match status" value="1"/>
</dbReference>
<dbReference type="EC" id="1.5.1.5" evidence="12"/>
<dbReference type="FunFam" id="3.40.50.10860:FF:000005">
    <property type="entry name" value="C-1-tetrahydrofolate synthase, cytoplasmic, putative"/>
    <property type="match status" value="1"/>
</dbReference>
<dbReference type="GO" id="GO:0006164">
    <property type="term" value="P:purine nucleotide biosynthetic process"/>
    <property type="evidence" value="ECO:0007669"/>
    <property type="project" value="UniProtKB-KW"/>
</dbReference>
<dbReference type="SUPFAM" id="SSF51735">
    <property type="entry name" value="NAD(P)-binding Rossmann-fold domains"/>
    <property type="match status" value="1"/>
</dbReference>